<accession>A0A1T5HWR6</accession>
<dbReference type="Gene3D" id="1.10.3480.10">
    <property type="entry name" value="TorD-like"/>
    <property type="match status" value="1"/>
</dbReference>
<dbReference type="EMBL" id="FUZI01000001">
    <property type="protein sequence ID" value="SKC31269.1"/>
    <property type="molecule type" value="Genomic_DNA"/>
</dbReference>
<organism evidence="3 4">
    <name type="scientific">Photobacterium piscicola</name>
    <dbReference type="NCBI Taxonomy" id="1378299"/>
    <lineage>
        <taxon>Bacteria</taxon>
        <taxon>Pseudomonadati</taxon>
        <taxon>Pseudomonadota</taxon>
        <taxon>Gammaproteobacteria</taxon>
        <taxon>Vibrionales</taxon>
        <taxon>Vibrionaceae</taxon>
        <taxon>Photobacterium</taxon>
    </lineage>
</organism>
<proteinExistence type="predicted"/>
<name>A0A1T5HWR6_9GAMM</name>
<evidence type="ECO:0000313" key="5">
    <source>
        <dbReference type="Proteomes" id="UP001339429"/>
    </source>
</evidence>
<dbReference type="SUPFAM" id="SSF89155">
    <property type="entry name" value="TorD-like"/>
    <property type="match status" value="1"/>
</dbReference>
<reference evidence="2 5" key="2">
    <citation type="submission" date="2024-01" db="EMBL/GenBank/DDBJ databases">
        <title>Active colonisers of the gastrointestinal tract of Atlantic salmon farmed in a warm water region.</title>
        <authorList>
            <person name="Bowman J.P."/>
        </authorList>
    </citation>
    <scope>NUCLEOTIDE SEQUENCE [LARGE SCALE GENOMIC DNA]</scope>
    <source>
        <strain evidence="2 5">S4MW1</strain>
    </source>
</reference>
<dbReference type="Proteomes" id="UP001339429">
    <property type="component" value="Unassembled WGS sequence"/>
</dbReference>
<dbReference type="RefSeq" id="WP_080156078.1">
    <property type="nucleotide sequence ID" value="NZ_JAYXUD010000010.1"/>
</dbReference>
<protein>
    <submittedName>
        <fullName evidence="2">Molecular chaperone TorD family protein</fullName>
    </submittedName>
    <submittedName>
        <fullName evidence="3">Tat proofreading chaperone DmsD</fullName>
    </submittedName>
</protein>
<reference evidence="3 4" key="1">
    <citation type="submission" date="2017-02" db="EMBL/GenBank/DDBJ databases">
        <authorList>
            <person name="Peterson S.W."/>
        </authorList>
    </citation>
    <scope>NUCLEOTIDE SEQUENCE [LARGE SCALE GENOMIC DNA]</scope>
    <source>
        <strain evidence="4">type strain: NCCB 100098</strain>
        <strain evidence="3">Type strain: NCCB 100098</strain>
    </source>
</reference>
<gene>
    <name evidence="3" type="primary">dmsD_1</name>
    <name evidence="3" type="ORF">CZ809_00747</name>
    <name evidence="2" type="ORF">VXS00_12860</name>
</gene>
<dbReference type="PANTHER" id="PTHR34227:SF13">
    <property type="entry name" value="TAT PROOFREADING CHAPERONE DMSD-RELATED"/>
    <property type="match status" value="1"/>
</dbReference>
<dbReference type="InterPro" id="IPR026269">
    <property type="entry name" value="DmsD-type"/>
</dbReference>
<dbReference type="InterPro" id="IPR050289">
    <property type="entry name" value="TorD/DmsD_chaperones"/>
</dbReference>
<dbReference type="Proteomes" id="UP000189966">
    <property type="component" value="Unassembled WGS sequence"/>
</dbReference>
<dbReference type="EMBL" id="JAYXUD010000010">
    <property type="protein sequence ID" value="MEC6899535.1"/>
    <property type="molecule type" value="Genomic_DNA"/>
</dbReference>
<dbReference type="PIRSF" id="PIRSF004690">
    <property type="entry name" value="DmsD"/>
    <property type="match status" value="1"/>
</dbReference>
<dbReference type="OrthoDB" id="3174863at2"/>
<dbReference type="InterPro" id="IPR036411">
    <property type="entry name" value="TorD-like_sf"/>
</dbReference>
<dbReference type="InterPro" id="IPR020945">
    <property type="entry name" value="DMSO/NO3_reduct_chaperone"/>
</dbReference>
<keyword evidence="1" id="KW-0143">Chaperone</keyword>
<dbReference type="PANTHER" id="PTHR34227">
    <property type="entry name" value="CHAPERONE PROTEIN YCDY"/>
    <property type="match status" value="1"/>
</dbReference>
<dbReference type="Pfam" id="PF02613">
    <property type="entry name" value="Nitrate_red_del"/>
    <property type="match status" value="1"/>
</dbReference>
<dbReference type="AlphaFoldDB" id="A0A1T5HWR6"/>
<sequence length="200" mass="22303">MFICSDMENIKTLSRVIGGLFYYHPSQYETVGLSAVLSLDHTGFTQFDTTIAAISATDPHTLSVWHDELFTGIGEMKAPPWGSVYLDKEAVVFGDSTLHFRQFLQQYGIKFETSHNEPEDQFGLMLMVIASLIEDNNLDAVTELLSKHLLPWAPHYLALLQQVAPTGAYRELAELGQAFIVALAKTFNAEIVPGKIYFNA</sequence>
<evidence type="ECO:0000313" key="2">
    <source>
        <dbReference type="EMBL" id="MEC6899535.1"/>
    </source>
</evidence>
<keyword evidence="5" id="KW-1185">Reference proteome</keyword>
<evidence type="ECO:0000313" key="4">
    <source>
        <dbReference type="Proteomes" id="UP000189966"/>
    </source>
</evidence>
<evidence type="ECO:0000256" key="1">
    <source>
        <dbReference type="ARBA" id="ARBA00023186"/>
    </source>
</evidence>
<evidence type="ECO:0000313" key="3">
    <source>
        <dbReference type="EMBL" id="SKC31269.1"/>
    </source>
</evidence>